<dbReference type="PANTHER" id="PTHR38462:SF1">
    <property type="entry name" value="YPRB RIBONUCLEASE H-LIKE DOMAIN-CONTAINING PROTEIN"/>
    <property type="match status" value="1"/>
</dbReference>
<evidence type="ECO:0000313" key="2">
    <source>
        <dbReference type="EMBL" id="PWI24218.1"/>
    </source>
</evidence>
<dbReference type="InterPro" id="IPR038720">
    <property type="entry name" value="YprB_RNase_H-like_dom"/>
</dbReference>
<keyword evidence="2" id="KW-0378">Hydrolase</keyword>
<sequence length="417" mass="48561">MSYEKKILQMKQLLKKTSTDAVKKEQQVSFEKPQEPFYSADWVSAGLQQLQNDLGTVFLKETHYSLDYQHGKYKLGQFYEALALWDHYEDDHPIKLTSEDMPVFYDTETTGLKGVGTHIFLNGLLEESAEGFTLKQYVLADPSNEAAFLWESKFWQGEKAVITYNGKSFDWPQLQTRWTLNRQILPPLRTHHQIDLFHISKRIWKNDLSRMKLSNIEVAKLDFHRVDDLPGYLAPIVYLDAVRSGESTSLFQVLRHNEYDLLSLITLFIQATELVFSTAAKDSANVHTNIGKWYSDLKQEERGQKLLEGVVHQYSEKEAAMANYLLAFDKKKNRAFSEAAHYWLAALPYLEERPLVEASIELAKLYEHQLGEIATAQRYTLQALNKVKMSAIWKKEAKINKIKQLEKRYIRLKRKER</sequence>
<gene>
    <name evidence="2" type="ORF">DEX24_14470</name>
</gene>
<dbReference type="PANTHER" id="PTHR38462">
    <property type="entry name" value="EXONUCLEASE-LIKE PROTEIN"/>
    <property type="match status" value="1"/>
</dbReference>
<dbReference type="GO" id="GO:0004527">
    <property type="term" value="F:exonuclease activity"/>
    <property type="evidence" value="ECO:0007669"/>
    <property type="project" value="UniProtKB-KW"/>
</dbReference>
<keyword evidence="3" id="KW-1185">Reference proteome</keyword>
<dbReference type="AlphaFoldDB" id="A0A2U3AI46"/>
<dbReference type="Proteomes" id="UP000245938">
    <property type="component" value="Unassembled WGS sequence"/>
</dbReference>
<feature type="domain" description="YprB ribonuclease H-like" evidence="1">
    <location>
        <begin position="103"/>
        <end position="268"/>
    </location>
</feature>
<evidence type="ECO:0000259" key="1">
    <source>
        <dbReference type="Pfam" id="PF13482"/>
    </source>
</evidence>
<comment type="caution">
    <text evidence="2">The sequence shown here is derived from an EMBL/GenBank/DDBJ whole genome shotgun (WGS) entry which is preliminary data.</text>
</comment>
<dbReference type="OrthoDB" id="9790530at2"/>
<proteinExistence type="predicted"/>
<dbReference type="Gene3D" id="3.30.420.10">
    <property type="entry name" value="Ribonuclease H-like superfamily/Ribonuclease H"/>
    <property type="match status" value="1"/>
</dbReference>
<dbReference type="GO" id="GO:0003676">
    <property type="term" value="F:nucleic acid binding"/>
    <property type="evidence" value="ECO:0007669"/>
    <property type="project" value="InterPro"/>
</dbReference>
<dbReference type="SUPFAM" id="SSF53098">
    <property type="entry name" value="Ribonuclease H-like"/>
    <property type="match status" value="1"/>
</dbReference>
<dbReference type="Pfam" id="PF13482">
    <property type="entry name" value="RNase_H_2"/>
    <property type="match status" value="1"/>
</dbReference>
<evidence type="ECO:0000313" key="3">
    <source>
        <dbReference type="Proteomes" id="UP000245938"/>
    </source>
</evidence>
<dbReference type="RefSeq" id="WP_109307129.1">
    <property type="nucleotide sequence ID" value="NZ_BJUF01000021.1"/>
</dbReference>
<dbReference type="InterPro" id="IPR012337">
    <property type="entry name" value="RNaseH-like_sf"/>
</dbReference>
<keyword evidence="2" id="KW-0269">Exonuclease</keyword>
<protein>
    <submittedName>
        <fullName evidence="2">Exonuclease</fullName>
    </submittedName>
</protein>
<organism evidence="2 3">
    <name type="scientific">Kurthia sibirica</name>
    <dbReference type="NCBI Taxonomy" id="202750"/>
    <lineage>
        <taxon>Bacteria</taxon>
        <taxon>Bacillati</taxon>
        <taxon>Bacillota</taxon>
        <taxon>Bacilli</taxon>
        <taxon>Bacillales</taxon>
        <taxon>Caryophanaceae</taxon>
        <taxon>Kurthia</taxon>
    </lineage>
</organism>
<accession>A0A2U3AI46</accession>
<dbReference type="EMBL" id="QFVR01000025">
    <property type="protein sequence ID" value="PWI24218.1"/>
    <property type="molecule type" value="Genomic_DNA"/>
</dbReference>
<name>A0A2U3AI46_9BACL</name>
<dbReference type="InterPro" id="IPR036397">
    <property type="entry name" value="RNaseH_sf"/>
</dbReference>
<reference evidence="2 3" key="1">
    <citation type="submission" date="2018-05" db="EMBL/GenBank/DDBJ databases">
        <title>Kurthia sibirica genome sequence.</title>
        <authorList>
            <person name="Maclea K.S."/>
            <person name="Goen A.E."/>
        </authorList>
    </citation>
    <scope>NUCLEOTIDE SEQUENCE [LARGE SCALE GENOMIC DNA]</scope>
    <source>
        <strain evidence="2 3">ATCC 49154</strain>
    </source>
</reference>
<keyword evidence="2" id="KW-0540">Nuclease</keyword>